<reference evidence="2 3" key="1">
    <citation type="submission" date="2019-09" db="EMBL/GenBank/DDBJ databases">
        <title>Genome sequence and assembly of Adhaeribacter sp.</title>
        <authorList>
            <person name="Chhetri G."/>
        </authorList>
    </citation>
    <scope>NUCLEOTIDE SEQUENCE [LARGE SCALE GENOMIC DNA]</scope>
    <source>
        <strain evidence="2 3">DK36</strain>
    </source>
</reference>
<feature type="transmembrane region" description="Helical" evidence="1">
    <location>
        <begin position="263"/>
        <end position="284"/>
    </location>
</feature>
<feature type="transmembrane region" description="Helical" evidence="1">
    <location>
        <begin position="97"/>
        <end position="125"/>
    </location>
</feature>
<sequence>MFALLRIFNKVVVQQFYQLNAGFFLVVFFLAFGIQQPPTMLVSPYFLTGAVTSSIFIFSVLGVFLLYYLKCFNFLLKTIRAPENEYLFITSLFPRRILWLSLGLTHLQLFLPALVYTLLISYYGLLTAHFWVIWVTTTYNLLLIFFTILYFHHQLAQTIPEKAIKNIFTSSEKRILAPPVLWPLRYLLRQEKVMLGLTKILSLGVLYAFMTLYPYPQYDLRPTYIGFLTAVITQAMLVQQVQQFQETALSFWRYLPYAHWQRFTYQVILFTLLLAPEIILLFRLNFNPAAIISLIFLVTFGISVILLLYTLLYLKLNRETYLKWVFFIYIGLLLFLLLHPPLYLLTILLFLLAYLLYYRNYYVYEQ</sequence>
<dbReference type="RefSeq" id="WP_150088303.1">
    <property type="nucleotide sequence ID" value="NZ_VWSF01000006.1"/>
</dbReference>
<feature type="transmembrane region" description="Helical" evidence="1">
    <location>
        <begin position="16"/>
        <end position="34"/>
    </location>
</feature>
<evidence type="ECO:0000313" key="2">
    <source>
        <dbReference type="EMBL" id="KAA5546699.1"/>
    </source>
</evidence>
<proteinExistence type="predicted"/>
<dbReference type="Proteomes" id="UP000323426">
    <property type="component" value="Unassembled WGS sequence"/>
</dbReference>
<keyword evidence="1" id="KW-1133">Transmembrane helix</keyword>
<keyword evidence="1" id="KW-0472">Membrane</keyword>
<dbReference type="AlphaFoldDB" id="A0A5M6DKE3"/>
<feature type="transmembrane region" description="Helical" evidence="1">
    <location>
        <begin position="193"/>
        <end position="212"/>
    </location>
</feature>
<evidence type="ECO:0000313" key="3">
    <source>
        <dbReference type="Proteomes" id="UP000323426"/>
    </source>
</evidence>
<keyword evidence="1" id="KW-0812">Transmembrane</keyword>
<feature type="transmembrane region" description="Helical" evidence="1">
    <location>
        <begin position="131"/>
        <end position="151"/>
    </location>
</feature>
<gene>
    <name evidence="2" type="ORF">F0145_10175</name>
</gene>
<evidence type="ECO:0000256" key="1">
    <source>
        <dbReference type="SAM" id="Phobius"/>
    </source>
</evidence>
<keyword evidence="3" id="KW-1185">Reference proteome</keyword>
<name>A0A5M6DKE3_9BACT</name>
<accession>A0A5M6DKE3</accession>
<feature type="transmembrane region" description="Helical" evidence="1">
    <location>
        <begin position="290"/>
        <end position="314"/>
    </location>
</feature>
<feature type="transmembrane region" description="Helical" evidence="1">
    <location>
        <begin position="326"/>
        <end position="357"/>
    </location>
</feature>
<comment type="caution">
    <text evidence="2">The sequence shown here is derived from an EMBL/GenBank/DDBJ whole genome shotgun (WGS) entry which is preliminary data.</text>
</comment>
<organism evidence="2 3">
    <name type="scientific">Adhaeribacter rhizoryzae</name>
    <dbReference type="NCBI Taxonomy" id="2607907"/>
    <lineage>
        <taxon>Bacteria</taxon>
        <taxon>Pseudomonadati</taxon>
        <taxon>Bacteroidota</taxon>
        <taxon>Cytophagia</taxon>
        <taxon>Cytophagales</taxon>
        <taxon>Hymenobacteraceae</taxon>
        <taxon>Adhaeribacter</taxon>
    </lineage>
</organism>
<feature type="transmembrane region" description="Helical" evidence="1">
    <location>
        <begin position="46"/>
        <end position="69"/>
    </location>
</feature>
<protein>
    <submittedName>
        <fullName evidence="2">Uncharacterized protein</fullName>
    </submittedName>
</protein>
<dbReference type="EMBL" id="VWSF01000006">
    <property type="protein sequence ID" value="KAA5546699.1"/>
    <property type="molecule type" value="Genomic_DNA"/>
</dbReference>